<proteinExistence type="predicted"/>
<organism evidence="3 4">
    <name type="scientific">Roseiconus nitratireducens</name>
    <dbReference type="NCBI Taxonomy" id="2605748"/>
    <lineage>
        <taxon>Bacteria</taxon>
        <taxon>Pseudomonadati</taxon>
        <taxon>Planctomycetota</taxon>
        <taxon>Planctomycetia</taxon>
        <taxon>Pirellulales</taxon>
        <taxon>Pirellulaceae</taxon>
        <taxon>Roseiconus</taxon>
    </lineage>
</organism>
<dbReference type="AlphaFoldDB" id="A0A5M6DAF1"/>
<keyword evidence="3" id="KW-0456">Lyase</keyword>
<sequence>MCRPSIAVLSFIFLQQAVCAQRLMEKLDRGVVAVQNGDEVFIGWRLFATEPPTTGFNVYRADDDGEPRLLNDQPLTAGTNFVDTSGDVTDATTYFVRPVLDGQEGEPSDRRGVDRNGYLEFPIQPVDGYRAGDASVADLDGDGDYELVLHQINNPKDNSHAGLTGSPILDAYEFDGTLIWRIDLGRNIREGEHYTQFMVYDLDGDGSAEVACKTADGTVDGRGTVIGDATKDYRVRDSGSRSFGRVLDGPEFLTVFSGRTGEALQTVDYIPGRDPIDGWGGIGGNGGNDSYGNRCDRFLACVAYLDGVRPSLVMCRGVYGRTVMAAWDWRDGELRQRWVFDSGISYPPYKDASKFSGMGGHSLSVADVDADGRDEIVYQAMVVDDDGEGLYSTGLRHGDAMHVSDMYPDRPGLEVFTVQENEDDTTRFQTPGAAMRDAETGEILWSHSPGTDVGSGLAADIDPRHRGFEAWGGPGGLRDSQGESIGRAPRSSGYAIWWDGDLLRELVGRRGQVTKWDWEAEQEVPIFAVEGRGAPRGPNLIGDILGDWREEIVVASPDGKSLRIYTTTIPTDHRLYTLMQDPQYRLSITWQNVVYNKPPHTSFFLGHGMSAPPVPDIRIVGP</sequence>
<name>A0A5M6DAF1_9BACT</name>
<evidence type="ECO:0000259" key="2">
    <source>
        <dbReference type="Pfam" id="PF21348"/>
    </source>
</evidence>
<feature type="domain" description="Rhamnogalacturonan I lyase beta-sheet" evidence="1">
    <location>
        <begin position="23"/>
        <end position="110"/>
    </location>
</feature>
<evidence type="ECO:0000313" key="3">
    <source>
        <dbReference type="EMBL" id="KAA5544353.1"/>
    </source>
</evidence>
<dbReference type="Gene3D" id="2.60.40.10">
    <property type="entry name" value="Immunoglobulins"/>
    <property type="match status" value="1"/>
</dbReference>
<protein>
    <submittedName>
        <fullName evidence="3">Rhamnogalacturonan lyase</fullName>
    </submittedName>
</protein>
<gene>
    <name evidence="3" type="ORF">FYK55_08370</name>
</gene>
<accession>A0A5M6DAF1</accession>
<dbReference type="EMBL" id="VWOX01000004">
    <property type="protein sequence ID" value="KAA5544353.1"/>
    <property type="molecule type" value="Genomic_DNA"/>
</dbReference>
<dbReference type="Proteomes" id="UP000324479">
    <property type="component" value="Unassembled WGS sequence"/>
</dbReference>
<dbReference type="InterPro" id="IPR049366">
    <property type="entry name" value="RGL11_C"/>
</dbReference>
<dbReference type="InterPro" id="IPR041624">
    <property type="entry name" value="RGI_lyase"/>
</dbReference>
<dbReference type="InterPro" id="IPR028994">
    <property type="entry name" value="Integrin_alpha_N"/>
</dbReference>
<feature type="domain" description="Rhamnogalacturonan lyase family 11 C-terminal" evidence="2">
    <location>
        <begin position="129"/>
        <end position="615"/>
    </location>
</feature>
<dbReference type="InterPro" id="IPR013783">
    <property type="entry name" value="Ig-like_fold"/>
</dbReference>
<dbReference type="Pfam" id="PF21348">
    <property type="entry name" value="RGL11_C"/>
    <property type="match status" value="1"/>
</dbReference>
<dbReference type="CDD" id="cd10318">
    <property type="entry name" value="RGL11"/>
    <property type="match status" value="1"/>
</dbReference>
<keyword evidence="4" id="KW-1185">Reference proteome</keyword>
<evidence type="ECO:0000259" key="1">
    <source>
        <dbReference type="Pfam" id="PF18370"/>
    </source>
</evidence>
<reference evidence="3 4" key="1">
    <citation type="submission" date="2019-08" db="EMBL/GenBank/DDBJ databases">
        <authorList>
            <person name="Dhanesh K."/>
            <person name="Kumar G."/>
            <person name="Sasikala C."/>
            <person name="Venkata Ramana C."/>
        </authorList>
    </citation>
    <scope>NUCLEOTIDE SEQUENCE [LARGE SCALE GENOMIC DNA]</scope>
    <source>
        <strain evidence="3 4">JC645</strain>
    </source>
</reference>
<comment type="caution">
    <text evidence="3">The sequence shown here is derived from an EMBL/GenBank/DDBJ whole genome shotgun (WGS) entry which is preliminary data.</text>
</comment>
<dbReference type="RefSeq" id="WP_150075961.1">
    <property type="nucleotide sequence ID" value="NZ_VWOX01000004.1"/>
</dbReference>
<dbReference type="Pfam" id="PF18370">
    <property type="entry name" value="RGI_lyase"/>
    <property type="match status" value="1"/>
</dbReference>
<dbReference type="PANTHER" id="PTHR43118:SF1">
    <property type="entry name" value="RHAMNOGALACTURONAN LYASE (EUROFUNG)"/>
    <property type="match status" value="1"/>
</dbReference>
<evidence type="ECO:0000313" key="4">
    <source>
        <dbReference type="Proteomes" id="UP000324479"/>
    </source>
</evidence>
<dbReference type="GO" id="GO:0016829">
    <property type="term" value="F:lyase activity"/>
    <property type="evidence" value="ECO:0007669"/>
    <property type="project" value="UniProtKB-KW"/>
</dbReference>
<dbReference type="InterPro" id="IPR034641">
    <property type="entry name" value="RGL11"/>
</dbReference>
<dbReference type="SUPFAM" id="SSF69318">
    <property type="entry name" value="Integrin alpha N-terminal domain"/>
    <property type="match status" value="1"/>
</dbReference>
<dbReference type="PANTHER" id="PTHR43118">
    <property type="entry name" value="RHAMNOGALACTURONAN LYASE (EUROFUNG)"/>
    <property type="match status" value="1"/>
</dbReference>